<dbReference type="PROSITE" id="PS00105">
    <property type="entry name" value="AA_TRANSFER_CLASS_1"/>
    <property type="match status" value="1"/>
</dbReference>
<dbReference type="PANTHER" id="PTHR46383">
    <property type="entry name" value="ASPARTATE AMINOTRANSFERASE"/>
    <property type="match status" value="1"/>
</dbReference>
<evidence type="ECO:0000256" key="6">
    <source>
        <dbReference type="RuleBase" id="RU000481"/>
    </source>
</evidence>
<keyword evidence="3 6" id="KW-0032">Aminotransferase</keyword>
<dbReference type="RefSeq" id="WP_118876945.1">
    <property type="nucleotide sequence ID" value="NZ_QWEI01000008.1"/>
</dbReference>
<dbReference type="OrthoDB" id="9802328at2"/>
<sequence length="389" mass="42940">MESTKSKYVSTLVHELKPSGIRRFFDMAAGMEGVISLGVGEPDFVTPWHIREAAIASLEEGYTSYTPNAGIMELRKEISYYMNNQFGVAYDPAQEIIVTVGASSAIDIAMRTILDPGDEVIVVEPCFVSYIPMVELAGGVAVQVQAEKENDFKVLPDQIEAVVTEKTKAIMLCSPNNPTGTMLNKSELEGIAHIAKKYDLLIVADEIYAELSYDEEYTSMAAIEGMRERTILVNGFSKGFAMTGWRLGYVCSPAEISSAMLKVHQYGLMCASTMSQYAAVEALKNGRPDVEEMVKSYRRRRNYIVQSFNEMGLDCHIPGGAFYAFPSIQSTGLTSQEFAEQLLMKEGVAVVPGDVFGESGEGHIRCSYATSLEQLQEAVKRIKRFIDHL</sequence>
<reference evidence="8 9" key="1">
    <citation type="submission" date="2018-08" db="EMBL/GenBank/DDBJ databases">
        <title>Lysinibacillus sp. YLB-03 draft genome sequence.</title>
        <authorList>
            <person name="Yu L."/>
        </authorList>
    </citation>
    <scope>NUCLEOTIDE SEQUENCE [LARGE SCALE GENOMIC DNA]</scope>
    <source>
        <strain evidence="8 9">YLB-03</strain>
    </source>
</reference>
<dbReference type="Gene3D" id="3.40.640.10">
    <property type="entry name" value="Type I PLP-dependent aspartate aminotransferase-like (Major domain)"/>
    <property type="match status" value="1"/>
</dbReference>
<dbReference type="GO" id="GO:0008483">
    <property type="term" value="F:transaminase activity"/>
    <property type="evidence" value="ECO:0007669"/>
    <property type="project" value="UniProtKB-KW"/>
</dbReference>
<comment type="caution">
    <text evidence="8">The sequence shown here is derived from an EMBL/GenBank/DDBJ whole genome shotgun (WGS) entry which is preliminary data.</text>
</comment>
<dbReference type="EMBL" id="QWEI01000008">
    <property type="protein sequence ID" value="RHW34678.1"/>
    <property type="molecule type" value="Genomic_DNA"/>
</dbReference>
<keyword evidence="5" id="KW-0663">Pyridoxal phosphate</keyword>
<accession>A0A396S8B8</accession>
<evidence type="ECO:0000313" key="9">
    <source>
        <dbReference type="Proteomes" id="UP000265692"/>
    </source>
</evidence>
<dbReference type="Pfam" id="PF00155">
    <property type="entry name" value="Aminotran_1_2"/>
    <property type="match status" value="1"/>
</dbReference>
<dbReference type="CDD" id="cd00609">
    <property type="entry name" value="AAT_like"/>
    <property type="match status" value="1"/>
</dbReference>
<name>A0A396S8B8_9BACL</name>
<evidence type="ECO:0000256" key="3">
    <source>
        <dbReference type="ARBA" id="ARBA00022576"/>
    </source>
</evidence>
<comment type="cofactor">
    <cofactor evidence="1 6">
        <name>pyridoxal 5'-phosphate</name>
        <dbReference type="ChEBI" id="CHEBI:597326"/>
    </cofactor>
</comment>
<dbReference type="InterPro" id="IPR050596">
    <property type="entry name" value="AspAT/PAT-like"/>
</dbReference>
<proteinExistence type="inferred from homology"/>
<dbReference type="InterPro" id="IPR004838">
    <property type="entry name" value="NHTrfase_class1_PyrdxlP-BS"/>
</dbReference>
<dbReference type="InterPro" id="IPR015422">
    <property type="entry name" value="PyrdxlP-dep_Trfase_small"/>
</dbReference>
<dbReference type="InterPro" id="IPR004839">
    <property type="entry name" value="Aminotransferase_I/II_large"/>
</dbReference>
<evidence type="ECO:0000256" key="5">
    <source>
        <dbReference type="ARBA" id="ARBA00022898"/>
    </source>
</evidence>
<comment type="similarity">
    <text evidence="2 6">Belongs to the class-I pyridoxal-phosphate-dependent aminotransferase family.</text>
</comment>
<gene>
    <name evidence="8" type="ORF">D1B33_13575</name>
</gene>
<evidence type="ECO:0000259" key="7">
    <source>
        <dbReference type="Pfam" id="PF00155"/>
    </source>
</evidence>
<dbReference type="AlphaFoldDB" id="A0A396S8B8"/>
<organism evidence="8 9">
    <name type="scientific">Ureibacillus yapensis</name>
    <dbReference type="NCBI Taxonomy" id="2304605"/>
    <lineage>
        <taxon>Bacteria</taxon>
        <taxon>Bacillati</taxon>
        <taxon>Bacillota</taxon>
        <taxon>Bacilli</taxon>
        <taxon>Bacillales</taxon>
        <taxon>Caryophanaceae</taxon>
        <taxon>Ureibacillus</taxon>
    </lineage>
</organism>
<evidence type="ECO:0000256" key="1">
    <source>
        <dbReference type="ARBA" id="ARBA00001933"/>
    </source>
</evidence>
<dbReference type="EC" id="2.6.1.-" evidence="6"/>
<dbReference type="SUPFAM" id="SSF53383">
    <property type="entry name" value="PLP-dependent transferases"/>
    <property type="match status" value="1"/>
</dbReference>
<dbReference type="Gene3D" id="3.90.1150.10">
    <property type="entry name" value="Aspartate Aminotransferase, domain 1"/>
    <property type="match status" value="1"/>
</dbReference>
<evidence type="ECO:0000256" key="2">
    <source>
        <dbReference type="ARBA" id="ARBA00007441"/>
    </source>
</evidence>
<dbReference type="PANTHER" id="PTHR46383:SF3">
    <property type="entry name" value="ASPARTATE AMINOTRANSFERASE-RELATED"/>
    <property type="match status" value="1"/>
</dbReference>
<keyword evidence="4 6" id="KW-0808">Transferase</keyword>
<feature type="domain" description="Aminotransferase class I/classII large" evidence="7">
    <location>
        <begin position="33"/>
        <end position="382"/>
    </location>
</feature>
<keyword evidence="9" id="KW-1185">Reference proteome</keyword>
<evidence type="ECO:0000313" key="8">
    <source>
        <dbReference type="EMBL" id="RHW34678.1"/>
    </source>
</evidence>
<protein>
    <recommendedName>
        <fullName evidence="6">Aminotransferase</fullName>
        <ecNumber evidence="6">2.6.1.-</ecNumber>
    </recommendedName>
</protein>
<dbReference type="GO" id="GO:0006520">
    <property type="term" value="P:amino acid metabolic process"/>
    <property type="evidence" value="ECO:0007669"/>
    <property type="project" value="InterPro"/>
</dbReference>
<dbReference type="NCBIfam" id="NF005816">
    <property type="entry name" value="PRK07682.1"/>
    <property type="match status" value="1"/>
</dbReference>
<dbReference type="InterPro" id="IPR015421">
    <property type="entry name" value="PyrdxlP-dep_Trfase_major"/>
</dbReference>
<evidence type="ECO:0000256" key="4">
    <source>
        <dbReference type="ARBA" id="ARBA00022679"/>
    </source>
</evidence>
<dbReference type="Proteomes" id="UP000265692">
    <property type="component" value="Unassembled WGS sequence"/>
</dbReference>
<dbReference type="FunFam" id="3.40.640.10:FF:000033">
    <property type="entry name" value="Aspartate aminotransferase"/>
    <property type="match status" value="1"/>
</dbReference>
<dbReference type="GO" id="GO:0030170">
    <property type="term" value="F:pyridoxal phosphate binding"/>
    <property type="evidence" value="ECO:0007669"/>
    <property type="project" value="InterPro"/>
</dbReference>
<dbReference type="InterPro" id="IPR015424">
    <property type="entry name" value="PyrdxlP-dep_Trfase"/>
</dbReference>